<keyword evidence="5" id="KW-1185">Reference proteome</keyword>
<dbReference type="Proteomes" id="UP000030645">
    <property type="component" value="Unassembled WGS sequence"/>
</dbReference>
<gene>
    <name evidence="4" type="ORF">L484_006633</name>
</gene>
<dbReference type="InterPro" id="IPR036236">
    <property type="entry name" value="Znf_C2H2_sf"/>
</dbReference>
<feature type="compositionally biased region" description="Polar residues" evidence="2">
    <location>
        <begin position="43"/>
        <end position="53"/>
    </location>
</feature>
<dbReference type="EMBL" id="KE345758">
    <property type="protein sequence ID" value="EXC13935.1"/>
    <property type="molecule type" value="Genomic_DNA"/>
</dbReference>
<feature type="domain" description="C2H2-type" evidence="3">
    <location>
        <begin position="6"/>
        <end position="33"/>
    </location>
</feature>
<dbReference type="STRING" id="981085.W9S446"/>
<feature type="compositionally biased region" description="Basic residues" evidence="2">
    <location>
        <begin position="81"/>
        <end position="95"/>
    </location>
</feature>
<dbReference type="GO" id="GO:0006355">
    <property type="term" value="P:regulation of DNA-templated transcription"/>
    <property type="evidence" value="ECO:0007669"/>
    <property type="project" value="InterPro"/>
</dbReference>
<dbReference type="PROSITE" id="PS50157">
    <property type="entry name" value="ZINC_FINGER_C2H2_2"/>
    <property type="match status" value="3"/>
</dbReference>
<keyword evidence="1" id="KW-0862">Zinc</keyword>
<feature type="region of interest" description="Disordered" evidence="2">
    <location>
        <begin position="153"/>
        <end position="186"/>
    </location>
</feature>
<dbReference type="InterPro" id="IPR044303">
    <property type="entry name" value="ZAT1/4/9"/>
</dbReference>
<dbReference type="PROSITE" id="PS00028">
    <property type="entry name" value="ZINC_FINGER_C2H2_1"/>
    <property type="match status" value="3"/>
</dbReference>
<dbReference type="SMART" id="SM00355">
    <property type="entry name" value="ZnF_C2H2"/>
    <property type="match status" value="3"/>
</dbReference>
<dbReference type="GO" id="GO:0008270">
    <property type="term" value="F:zinc ion binding"/>
    <property type="evidence" value="ECO:0007669"/>
    <property type="project" value="UniProtKB-KW"/>
</dbReference>
<protein>
    <submittedName>
        <fullName evidence="4">Zinc finger protein ZAT9</fullName>
    </submittedName>
</protein>
<dbReference type="Pfam" id="PF13912">
    <property type="entry name" value="zf-C2H2_6"/>
    <property type="match status" value="3"/>
</dbReference>
<feature type="domain" description="C2H2-type" evidence="3">
    <location>
        <begin position="198"/>
        <end position="225"/>
    </location>
</feature>
<feature type="compositionally biased region" description="Acidic residues" evidence="2">
    <location>
        <begin position="68"/>
        <end position="77"/>
    </location>
</feature>
<reference evidence="5" key="1">
    <citation type="submission" date="2013-01" db="EMBL/GenBank/DDBJ databases">
        <title>Draft Genome Sequence of a Mulberry Tree, Morus notabilis C.K. Schneid.</title>
        <authorList>
            <person name="He N."/>
            <person name="Zhao S."/>
        </authorList>
    </citation>
    <scope>NUCLEOTIDE SEQUENCE</scope>
</reference>
<evidence type="ECO:0000256" key="1">
    <source>
        <dbReference type="PROSITE-ProRule" id="PRU00042"/>
    </source>
</evidence>
<dbReference type="SUPFAM" id="SSF57667">
    <property type="entry name" value="beta-beta-alpha zinc fingers"/>
    <property type="match status" value="2"/>
</dbReference>
<proteinExistence type="predicted"/>
<feature type="domain" description="C2H2-type" evidence="3">
    <location>
        <begin position="133"/>
        <end position="160"/>
    </location>
</feature>
<dbReference type="InterPro" id="IPR013087">
    <property type="entry name" value="Znf_C2H2_type"/>
</dbReference>
<feature type="compositionally biased region" description="Acidic residues" evidence="2">
    <location>
        <begin position="164"/>
        <end position="179"/>
    </location>
</feature>
<dbReference type="PANTHER" id="PTHR46326:SF10">
    <property type="entry name" value="C2H2 AND C2HC ZINC FINGER PROTEIN"/>
    <property type="match status" value="1"/>
</dbReference>
<dbReference type="Gene3D" id="3.30.160.60">
    <property type="entry name" value="Classic Zinc Finger"/>
    <property type="match status" value="1"/>
</dbReference>
<dbReference type="PANTHER" id="PTHR46326">
    <property type="entry name" value="ZINC FINGER PROTEIN ZAT1-RELATED"/>
    <property type="match status" value="1"/>
</dbReference>
<feature type="region of interest" description="Disordered" evidence="2">
    <location>
        <begin position="30"/>
        <end position="96"/>
    </location>
</feature>
<evidence type="ECO:0000313" key="5">
    <source>
        <dbReference type="Proteomes" id="UP000030645"/>
    </source>
</evidence>
<keyword evidence="1" id="KW-0863">Zinc-finger</keyword>
<name>W9S446_9ROSA</name>
<organism evidence="4 5">
    <name type="scientific">Morus notabilis</name>
    <dbReference type="NCBI Taxonomy" id="981085"/>
    <lineage>
        <taxon>Eukaryota</taxon>
        <taxon>Viridiplantae</taxon>
        <taxon>Streptophyta</taxon>
        <taxon>Embryophyta</taxon>
        <taxon>Tracheophyta</taxon>
        <taxon>Spermatophyta</taxon>
        <taxon>Magnoliopsida</taxon>
        <taxon>eudicotyledons</taxon>
        <taxon>Gunneridae</taxon>
        <taxon>Pentapetalae</taxon>
        <taxon>rosids</taxon>
        <taxon>fabids</taxon>
        <taxon>Rosales</taxon>
        <taxon>Moraceae</taxon>
        <taxon>Moreae</taxon>
        <taxon>Morus</taxon>
    </lineage>
</organism>
<dbReference type="AlphaFoldDB" id="W9S446"/>
<dbReference type="eggNOG" id="KOG1721">
    <property type="taxonomic scope" value="Eukaryota"/>
</dbReference>
<keyword evidence="1" id="KW-0479">Metal-binding</keyword>
<evidence type="ECO:0000256" key="2">
    <source>
        <dbReference type="SAM" id="MobiDB-lite"/>
    </source>
</evidence>
<evidence type="ECO:0000313" key="4">
    <source>
        <dbReference type="EMBL" id="EXC13935.1"/>
    </source>
</evidence>
<accession>W9S446</accession>
<sequence>MDSKQKICKICNKRYANGKALGGHMRSHLAKLPLPLPPPKPNQPSVVSSTSPSLDELSQEFSSVVEDAILESENENENESRRRHVTRQRSKRRRRSETFSAEEAAFFLVKLSKDKWDKREAVGHHHEEEVAKFKCETCNKVFGSYQALGGHKANHKKMMKSEISDDDEDNYESTDEEDGNEGRNNNYAVVDDHPIRTFECPFCFKVFGSGQALGGHKKVHFSNNLPIITRISSRKFGNSLIIDLNLPAVADEEVE</sequence>
<evidence type="ECO:0000259" key="3">
    <source>
        <dbReference type="PROSITE" id="PS50157"/>
    </source>
</evidence>